<feature type="compositionally biased region" description="Gly residues" evidence="4">
    <location>
        <begin position="441"/>
        <end position="452"/>
    </location>
</feature>
<reference evidence="8" key="1">
    <citation type="submission" date="2021-01" db="EMBL/GenBank/DDBJ databases">
        <title>Genome public.</title>
        <authorList>
            <person name="Liu C."/>
            <person name="Sun Q."/>
        </authorList>
    </citation>
    <scope>NUCLEOTIDE SEQUENCE</scope>
    <source>
        <strain evidence="8">YIM B02565</strain>
    </source>
</reference>
<dbReference type="Gene3D" id="2.40.30.170">
    <property type="match status" value="1"/>
</dbReference>
<evidence type="ECO:0000256" key="1">
    <source>
        <dbReference type="ARBA" id="ARBA00004196"/>
    </source>
</evidence>
<feature type="region of interest" description="Disordered" evidence="4">
    <location>
        <begin position="512"/>
        <end position="550"/>
    </location>
</feature>
<dbReference type="Proteomes" id="UP000623681">
    <property type="component" value="Unassembled WGS sequence"/>
</dbReference>
<feature type="compositionally biased region" description="Gly residues" evidence="4">
    <location>
        <begin position="512"/>
        <end position="529"/>
    </location>
</feature>
<feature type="transmembrane region" description="Helical" evidence="5">
    <location>
        <begin position="5"/>
        <end position="26"/>
    </location>
</feature>
<evidence type="ECO:0000256" key="4">
    <source>
        <dbReference type="SAM" id="MobiDB-lite"/>
    </source>
</evidence>
<feature type="coiled-coil region" evidence="3">
    <location>
        <begin position="99"/>
        <end position="156"/>
    </location>
</feature>
<accession>A0A937FHB8</accession>
<dbReference type="SUPFAM" id="SSF111369">
    <property type="entry name" value="HlyD-like secretion proteins"/>
    <property type="match status" value="2"/>
</dbReference>
<dbReference type="Pfam" id="PF25973">
    <property type="entry name" value="BSH_CzcB"/>
    <property type="match status" value="2"/>
</dbReference>
<keyword evidence="2 3" id="KW-0175">Coiled coil</keyword>
<feature type="compositionally biased region" description="Polar residues" evidence="4">
    <location>
        <begin position="266"/>
        <end position="275"/>
    </location>
</feature>
<dbReference type="InterPro" id="IPR058647">
    <property type="entry name" value="BSH_CzcB-like"/>
</dbReference>
<dbReference type="Gene3D" id="2.40.50.100">
    <property type="match status" value="2"/>
</dbReference>
<dbReference type="PANTHER" id="PTHR32347:SF14">
    <property type="entry name" value="EFFLUX SYSTEM COMPONENT YKNX-RELATED"/>
    <property type="match status" value="1"/>
</dbReference>
<feature type="region of interest" description="Disordered" evidence="4">
    <location>
        <begin position="240"/>
        <end position="275"/>
    </location>
</feature>
<feature type="domain" description="CzcB-like barrel-sandwich hybrid" evidence="6">
    <location>
        <begin position="68"/>
        <end position="185"/>
    </location>
</feature>
<protein>
    <submittedName>
        <fullName evidence="8">Efflux RND transporter periplasmic adaptor subunit</fullName>
    </submittedName>
</protein>
<evidence type="ECO:0000259" key="7">
    <source>
        <dbReference type="Pfam" id="PF25990"/>
    </source>
</evidence>
<feature type="region of interest" description="Disordered" evidence="4">
    <location>
        <begin position="417"/>
        <end position="452"/>
    </location>
</feature>
<feature type="compositionally biased region" description="Low complexity" evidence="4">
    <location>
        <begin position="420"/>
        <end position="440"/>
    </location>
</feature>
<dbReference type="PRINTS" id="PR01490">
    <property type="entry name" value="RTXTOXIND"/>
</dbReference>
<keyword evidence="5" id="KW-0812">Transmembrane</keyword>
<sequence>MKRKLVKYIVAAVVVIAVATGGYVGYNKIFASKATATSAQYMTVSATKTNITVNVQGTGSAFAGTSKDISASNNGTLTGLNVKVGDTVKAGDTLFVSDSQDVKQNLDKAKSNLDKANSQASASNTNSQVADAQAAVTQAENELSQATNKVNSMTSSAPVSGTVTAVNNSNGDYVDSRKPILSITDDNGKVVQVTSNNSGTIQGLSVGVGSKVASGQRLFTTDNQDLRDAVSKAQDDLSKAKASLSSAQRQSSSSSDTSGVSDAQSQYNSASEQVTKMTVTSPIDGIVTQENNANGDDIQSGKSVLTVVDPSSIKVKVAIDEMDINKVKVGQKAQIKFDAISDKTFDGSVESIALTGTSSNNVTTYDVVVSVANPTDIKIGMNANVNISVESKDDVLAIPTEALVDRNGTKYVMVEGAPASSNSSNANSNNSSSNNQKGSYSGSGNGRAGGRMGGTYSGAGKLVQVKTGIQNENYVEILDGLTEGEKVLVTLPKTTTTNTTGNRSGFGGMGGFGGSIGGGANRQTGGGNAGNSSNGNGSKSGSTNGTSKGN</sequence>
<evidence type="ECO:0000259" key="6">
    <source>
        <dbReference type="Pfam" id="PF25973"/>
    </source>
</evidence>
<comment type="caution">
    <text evidence="8">The sequence shown here is derived from an EMBL/GenBank/DDBJ whole genome shotgun (WGS) entry which is preliminary data.</text>
</comment>
<evidence type="ECO:0000256" key="3">
    <source>
        <dbReference type="SAM" id="Coils"/>
    </source>
</evidence>
<dbReference type="InterPro" id="IPR058636">
    <property type="entry name" value="Beta-barrel_YknX"/>
</dbReference>
<organism evidence="8 9">
    <name type="scientific">Clostridium paridis</name>
    <dbReference type="NCBI Taxonomy" id="2803863"/>
    <lineage>
        <taxon>Bacteria</taxon>
        <taxon>Bacillati</taxon>
        <taxon>Bacillota</taxon>
        <taxon>Clostridia</taxon>
        <taxon>Eubacteriales</taxon>
        <taxon>Clostridiaceae</taxon>
        <taxon>Clostridium</taxon>
    </lineage>
</organism>
<evidence type="ECO:0000256" key="5">
    <source>
        <dbReference type="SAM" id="Phobius"/>
    </source>
</evidence>
<comment type="subcellular location">
    <subcellularLocation>
        <location evidence="1">Cell envelope</location>
    </subcellularLocation>
</comment>
<dbReference type="AlphaFoldDB" id="A0A937FHB8"/>
<keyword evidence="5" id="KW-0472">Membrane</keyword>
<evidence type="ECO:0000313" key="9">
    <source>
        <dbReference type="Proteomes" id="UP000623681"/>
    </source>
</evidence>
<dbReference type="GO" id="GO:0030313">
    <property type="term" value="C:cell envelope"/>
    <property type="evidence" value="ECO:0007669"/>
    <property type="project" value="UniProtKB-SubCell"/>
</dbReference>
<dbReference type="Gene3D" id="1.10.287.470">
    <property type="entry name" value="Helix hairpin bin"/>
    <property type="match status" value="1"/>
</dbReference>
<feature type="compositionally biased region" description="Low complexity" evidence="4">
    <location>
        <begin position="240"/>
        <end position="265"/>
    </location>
</feature>
<gene>
    <name evidence="8" type="ORF">JK634_18410</name>
</gene>
<keyword evidence="5" id="KW-1133">Transmembrane helix</keyword>
<dbReference type="RefSeq" id="WP_202769194.1">
    <property type="nucleotide sequence ID" value="NZ_JAESWA010000027.1"/>
</dbReference>
<proteinExistence type="predicted"/>
<feature type="compositionally biased region" description="Low complexity" evidence="4">
    <location>
        <begin position="530"/>
        <end position="550"/>
    </location>
</feature>
<dbReference type="PANTHER" id="PTHR32347">
    <property type="entry name" value="EFFLUX SYSTEM COMPONENT YKNX-RELATED"/>
    <property type="match status" value="1"/>
</dbReference>
<dbReference type="InterPro" id="IPR050465">
    <property type="entry name" value="UPF0194_transport"/>
</dbReference>
<keyword evidence="9" id="KW-1185">Reference proteome</keyword>
<evidence type="ECO:0000256" key="2">
    <source>
        <dbReference type="ARBA" id="ARBA00023054"/>
    </source>
</evidence>
<feature type="domain" description="CzcB-like barrel-sandwich hybrid" evidence="6">
    <location>
        <begin position="190"/>
        <end position="309"/>
    </location>
</feature>
<evidence type="ECO:0000313" key="8">
    <source>
        <dbReference type="EMBL" id="MBL4933759.1"/>
    </source>
</evidence>
<dbReference type="Pfam" id="PF25990">
    <property type="entry name" value="Beta-barrel_YknX"/>
    <property type="match status" value="1"/>
</dbReference>
<feature type="domain" description="YknX-like beta-barrel" evidence="7">
    <location>
        <begin position="314"/>
        <end position="387"/>
    </location>
</feature>
<name>A0A937FHB8_9CLOT</name>
<dbReference type="EMBL" id="JAESWA010000027">
    <property type="protein sequence ID" value="MBL4933759.1"/>
    <property type="molecule type" value="Genomic_DNA"/>
</dbReference>
<dbReference type="Gene3D" id="6.20.50.140">
    <property type="match status" value="1"/>
</dbReference>